<dbReference type="AlphaFoldDB" id="A0AAD9F283"/>
<keyword evidence="2" id="KW-0732">Signal</keyword>
<evidence type="ECO:0000313" key="3">
    <source>
        <dbReference type="EMBL" id="KAK1885636.1"/>
    </source>
</evidence>
<keyword evidence="3" id="KW-0675">Receptor</keyword>
<feature type="compositionally biased region" description="Basic and acidic residues" evidence="1">
    <location>
        <begin position="168"/>
        <end position="185"/>
    </location>
</feature>
<dbReference type="Proteomes" id="UP001228049">
    <property type="component" value="Unassembled WGS sequence"/>
</dbReference>
<evidence type="ECO:0000256" key="1">
    <source>
        <dbReference type="SAM" id="MobiDB-lite"/>
    </source>
</evidence>
<feature type="region of interest" description="Disordered" evidence="1">
    <location>
        <begin position="91"/>
        <end position="185"/>
    </location>
</feature>
<proteinExistence type="predicted"/>
<feature type="signal peptide" evidence="2">
    <location>
        <begin position="1"/>
        <end position="28"/>
    </location>
</feature>
<name>A0AAD9F283_DISEL</name>
<feature type="compositionally biased region" description="Polar residues" evidence="1">
    <location>
        <begin position="120"/>
        <end position="131"/>
    </location>
</feature>
<evidence type="ECO:0000256" key="2">
    <source>
        <dbReference type="SAM" id="SignalP"/>
    </source>
</evidence>
<keyword evidence="4" id="KW-1185">Reference proteome</keyword>
<reference evidence="3" key="1">
    <citation type="submission" date="2023-04" db="EMBL/GenBank/DDBJ databases">
        <title>Chromosome-level genome of Chaenocephalus aceratus.</title>
        <authorList>
            <person name="Park H."/>
        </authorList>
    </citation>
    <scope>NUCLEOTIDE SEQUENCE</scope>
    <source>
        <strain evidence="3">DE</strain>
        <tissue evidence="3">Muscle</tissue>
    </source>
</reference>
<comment type="caution">
    <text evidence="3">The sequence shown here is derived from an EMBL/GenBank/DDBJ whole genome shotgun (WGS) entry which is preliminary data.</text>
</comment>
<accession>A0AAD9F283</accession>
<feature type="compositionally biased region" description="Basic and acidic residues" evidence="1">
    <location>
        <begin position="96"/>
        <end position="117"/>
    </location>
</feature>
<dbReference type="EMBL" id="JASDAP010000020">
    <property type="protein sequence ID" value="KAK1885636.1"/>
    <property type="molecule type" value="Genomic_DNA"/>
</dbReference>
<gene>
    <name evidence="3" type="ORF">KUDE01_029357</name>
</gene>
<evidence type="ECO:0000313" key="4">
    <source>
        <dbReference type="Proteomes" id="UP001228049"/>
    </source>
</evidence>
<organism evidence="3 4">
    <name type="scientific">Dissostichus eleginoides</name>
    <name type="common">Patagonian toothfish</name>
    <name type="synonym">Dissostichus amissus</name>
    <dbReference type="NCBI Taxonomy" id="100907"/>
    <lineage>
        <taxon>Eukaryota</taxon>
        <taxon>Metazoa</taxon>
        <taxon>Chordata</taxon>
        <taxon>Craniata</taxon>
        <taxon>Vertebrata</taxon>
        <taxon>Euteleostomi</taxon>
        <taxon>Actinopterygii</taxon>
        <taxon>Neopterygii</taxon>
        <taxon>Teleostei</taxon>
        <taxon>Neoteleostei</taxon>
        <taxon>Acanthomorphata</taxon>
        <taxon>Eupercaria</taxon>
        <taxon>Perciformes</taxon>
        <taxon>Notothenioidei</taxon>
        <taxon>Nototheniidae</taxon>
        <taxon>Dissostichus</taxon>
    </lineage>
</organism>
<feature type="chain" id="PRO_5042007795" evidence="2">
    <location>
        <begin position="29"/>
        <end position="219"/>
    </location>
</feature>
<protein>
    <submittedName>
        <fullName evidence="3">VPS10 domain containing receptor SorCS1</fullName>
    </submittedName>
</protein>
<sequence>MEKELIFSPKWHLAFCFLILMMFHAAEAEITCRSCQSGNKWRARELMLKFDTSESATGLKREVVGQGDGAGRSASAESVRLPCAAGSVECAPASAEHTEPRRNIDAKNKNVESEKMKVSNVKTSQESSPGLTFSRKRARRSSDDGEEIISPAQSQDPGEGARRVPRWSGEDRRGAGAPRHDELKVDSTTFALTGDSSHNQAMVHWSGQNSSVSDFLCPL</sequence>